<accession>A0A809RW28</accession>
<feature type="signal peptide" evidence="1">
    <location>
        <begin position="1"/>
        <end position="24"/>
    </location>
</feature>
<evidence type="ECO:0008006" key="4">
    <source>
        <dbReference type="Google" id="ProtNLM"/>
    </source>
</evidence>
<organism evidence="2 3">
    <name type="scientific">Mycoplasmopsis felis</name>
    <dbReference type="NCBI Taxonomy" id="33923"/>
    <lineage>
        <taxon>Bacteria</taxon>
        <taxon>Bacillati</taxon>
        <taxon>Mycoplasmatota</taxon>
        <taxon>Mycoplasmoidales</taxon>
        <taxon>Metamycoplasmataceae</taxon>
        <taxon>Mycoplasmopsis</taxon>
    </lineage>
</organism>
<protein>
    <recommendedName>
        <fullName evidence="4">Lipoprotein</fullName>
    </recommendedName>
</protein>
<keyword evidence="1" id="KW-0732">Signal</keyword>
<dbReference type="KEGG" id="mfel:JPM2_5530"/>
<proteinExistence type="predicted"/>
<sequence length="256" mass="28700">MKLNKIKYLFMIGSASLLPISAIACKQTEPEKSKTTVEVSGTVTADNNVESSTLSTSIQTELNISAFESVVNLLTNESTKQNLKTAFQNANTNELKKEFLNNLKQEVMNSDDVQIKFALVKAYGNDLVKFDFSNESYKSKLNAKLAKSNTVFLNFDYKNFQLSNTYKVDKEFIFDVKSDLLSTLNVFLSNVKEPSKVIGSSPKPNGNLSATYSSSSNVLTIPVKLVYYWRNPNDKTDEKLVISEETINYEITVKKD</sequence>
<name>A0A809RW28_9BACT</name>
<dbReference type="Proteomes" id="UP000464317">
    <property type="component" value="Chromosome"/>
</dbReference>
<dbReference type="PROSITE" id="PS51257">
    <property type="entry name" value="PROKAR_LIPOPROTEIN"/>
    <property type="match status" value="1"/>
</dbReference>
<dbReference type="EMBL" id="AP022325">
    <property type="protein sequence ID" value="BBU47860.1"/>
    <property type="molecule type" value="Genomic_DNA"/>
</dbReference>
<evidence type="ECO:0000313" key="3">
    <source>
        <dbReference type="Proteomes" id="UP000464317"/>
    </source>
</evidence>
<dbReference type="RefSeq" id="WP_161553275.1">
    <property type="nucleotide sequence ID" value="NZ_AP022325.1"/>
</dbReference>
<evidence type="ECO:0000256" key="1">
    <source>
        <dbReference type="SAM" id="SignalP"/>
    </source>
</evidence>
<feature type="chain" id="PRO_5032432086" description="Lipoprotein" evidence="1">
    <location>
        <begin position="25"/>
        <end position="256"/>
    </location>
</feature>
<gene>
    <name evidence="2" type="ORF">JPM2_5530</name>
</gene>
<keyword evidence="3" id="KW-1185">Reference proteome</keyword>
<evidence type="ECO:0000313" key="2">
    <source>
        <dbReference type="EMBL" id="BBU47860.1"/>
    </source>
</evidence>
<reference evidence="2 3" key="1">
    <citation type="submission" date="2020-01" db="EMBL/GenBank/DDBJ databases">
        <title>Complete genome sequence of Mycoplasma felis strain Myco-2.</title>
        <authorList>
            <person name="Kinoshita Y."/>
            <person name="Niwa H."/>
            <person name="Uchida-Fujii E."/>
            <person name="Nukada T."/>
        </authorList>
    </citation>
    <scope>NUCLEOTIDE SEQUENCE [LARGE SCALE GENOMIC DNA]</scope>
    <source>
        <strain evidence="2 3">Myco-2</strain>
    </source>
</reference>
<dbReference type="AlphaFoldDB" id="A0A809RW28"/>